<feature type="binding site" evidence="6">
    <location>
        <position position="25"/>
    </location>
    <ligand>
        <name>phosphate</name>
        <dbReference type="ChEBI" id="CHEBI:43474"/>
    </ligand>
</feature>
<gene>
    <name evidence="8" type="ordered locus">Sthe_0955</name>
</gene>
<evidence type="ECO:0000259" key="7">
    <source>
        <dbReference type="Pfam" id="PF01048"/>
    </source>
</evidence>
<evidence type="ECO:0000256" key="5">
    <source>
        <dbReference type="PIRNR" id="PIRNR000477"/>
    </source>
</evidence>
<comment type="function">
    <text evidence="5">The purine nucleoside phosphorylases catalyze the phosphorolytic breakdown of the N-glycosidic bond in the beta-(deoxy)ribonucleoside molecules, with the formation of the corresponding free purine bases and pentose-1-phosphate.</text>
</comment>
<name>D1C2C5_SPHTD</name>
<dbReference type="KEGG" id="sti:Sthe_0955"/>
<keyword evidence="3 5" id="KW-0328">Glycosyltransferase</keyword>
<dbReference type="PANTHER" id="PTHR11904:SF9">
    <property type="entry name" value="PURINE NUCLEOSIDE PHOSPHORYLASE-RELATED"/>
    <property type="match status" value="1"/>
</dbReference>
<protein>
    <recommendedName>
        <fullName evidence="5">Purine nucleoside phosphorylase</fullName>
        <ecNumber evidence="5">2.4.2.1</ecNumber>
    </recommendedName>
    <alternativeName>
        <fullName evidence="5">Inosine-guanosine phosphorylase</fullName>
    </alternativeName>
</protein>
<dbReference type="InterPro" id="IPR000845">
    <property type="entry name" value="Nucleoside_phosphorylase_d"/>
</dbReference>
<feature type="binding site" evidence="6">
    <location>
        <position position="108"/>
    </location>
    <ligand>
        <name>phosphate</name>
        <dbReference type="ChEBI" id="CHEBI:43474"/>
    </ligand>
</feature>
<accession>D1C2C5</accession>
<reference evidence="8 9" key="2">
    <citation type="journal article" date="2010" name="Stand. Genomic Sci.">
        <title>Complete genome sequence of Desulfohalobium retbaense type strain (HR(100)).</title>
        <authorList>
            <person name="Spring S."/>
            <person name="Nolan M."/>
            <person name="Lapidus A."/>
            <person name="Glavina Del Rio T."/>
            <person name="Copeland A."/>
            <person name="Tice H."/>
            <person name="Cheng J.F."/>
            <person name="Lucas S."/>
            <person name="Land M."/>
            <person name="Chen F."/>
            <person name="Bruce D."/>
            <person name="Goodwin L."/>
            <person name="Pitluck S."/>
            <person name="Ivanova N."/>
            <person name="Mavromatis K."/>
            <person name="Mikhailova N."/>
            <person name="Pati A."/>
            <person name="Chen A."/>
            <person name="Palaniappan K."/>
            <person name="Hauser L."/>
            <person name="Chang Y.J."/>
            <person name="Jeffries C.D."/>
            <person name="Munk C."/>
            <person name="Kiss H."/>
            <person name="Chain P."/>
            <person name="Han C."/>
            <person name="Brettin T."/>
            <person name="Detter J.C."/>
            <person name="Schuler E."/>
            <person name="Goker M."/>
            <person name="Rohde M."/>
            <person name="Bristow J."/>
            <person name="Eisen J.A."/>
            <person name="Markowitz V."/>
            <person name="Hugenholtz P."/>
            <person name="Kyrpides N.C."/>
            <person name="Klenk H.P."/>
        </authorList>
    </citation>
    <scope>NUCLEOTIDE SEQUENCE [LARGE SCALE GENOMIC DNA]</scope>
    <source>
        <strain evidence="9">ATCC 49802 / DSM 20745 / S 6022</strain>
    </source>
</reference>
<dbReference type="InterPro" id="IPR035994">
    <property type="entry name" value="Nucleoside_phosphorylase_sf"/>
</dbReference>
<dbReference type="NCBIfam" id="NF006054">
    <property type="entry name" value="PRK08202.1"/>
    <property type="match status" value="1"/>
</dbReference>
<keyword evidence="9" id="KW-1185">Reference proteome</keyword>
<dbReference type="OrthoDB" id="1523230at2"/>
<proteinExistence type="inferred from homology"/>
<dbReference type="Gene3D" id="3.40.50.1580">
    <property type="entry name" value="Nucleoside phosphorylase domain"/>
    <property type="match status" value="1"/>
</dbReference>
<comment type="pathway">
    <text evidence="1 5">Purine metabolism; purine nucleoside salvage.</text>
</comment>
<feature type="domain" description="Nucleoside phosphorylase" evidence="7">
    <location>
        <begin position="20"/>
        <end position="265"/>
    </location>
</feature>
<evidence type="ECO:0000313" key="9">
    <source>
        <dbReference type="Proteomes" id="UP000002027"/>
    </source>
</evidence>
<organism evidence="8 9">
    <name type="scientific">Sphaerobacter thermophilus (strain ATCC 49802 / DSM 20745 / KCCM 41009 / NCIMB 13125 / S 6022)</name>
    <dbReference type="NCBI Taxonomy" id="479434"/>
    <lineage>
        <taxon>Bacteria</taxon>
        <taxon>Pseudomonadati</taxon>
        <taxon>Thermomicrobiota</taxon>
        <taxon>Thermomicrobia</taxon>
        <taxon>Sphaerobacterales</taxon>
        <taxon>Sphaerobacterineae</taxon>
        <taxon>Sphaerobacteraceae</taxon>
        <taxon>Sphaerobacter</taxon>
    </lineage>
</organism>
<sequence>MTHADLNALLVASGLSPRVALVIGSGLAPVVAELDVAARAAMDDLFRVQVPAVPGHAREVVVGRFAGVPILVYLGRYHLYQGLTAADVAAPIRALQGTPVRRLVLTNAAGGLDPAFQVGDLMLIRDHLNLPGLAGQSPLIPPRGAEVDFIPMRDAYSPELRELAHAAARAVGVSLREGVYAMVAGPSYETAAELRFLRAAGADAVGMSTVPEVVMARAIGLDVLALSTITNRAVADEPATPSHEEVVREGARAAERLAAVLRELLPRLAGQ</sequence>
<evidence type="ECO:0000256" key="1">
    <source>
        <dbReference type="ARBA" id="ARBA00005058"/>
    </source>
</evidence>
<feature type="binding site" evidence="6">
    <location>
        <position position="231"/>
    </location>
    <ligand>
        <name>a purine D-ribonucleoside</name>
        <dbReference type="ChEBI" id="CHEBI:142355"/>
    </ligand>
</feature>
<dbReference type="InParanoid" id="D1C2C5"/>
<evidence type="ECO:0000256" key="6">
    <source>
        <dbReference type="PIRSR" id="PIRSR000477-2"/>
    </source>
</evidence>
<reference evidence="9" key="1">
    <citation type="submission" date="2009-11" db="EMBL/GenBank/DDBJ databases">
        <title>The complete chromosome 1 of Sphaerobacter thermophilus DSM 20745.</title>
        <authorList>
            <person name="Lucas S."/>
            <person name="Copeland A."/>
            <person name="Lapidus A."/>
            <person name="Glavina del Rio T."/>
            <person name="Dalin E."/>
            <person name="Tice H."/>
            <person name="Bruce D."/>
            <person name="Goodwin L."/>
            <person name="Pitluck S."/>
            <person name="Kyrpides N."/>
            <person name="Mavromatis K."/>
            <person name="Ivanova N."/>
            <person name="Mikhailova N."/>
            <person name="LaButti K.M."/>
            <person name="Clum A."/>
            <person name="Sun H.I."/>
            <person name="Brettin T."/>
            <person name="Detter J.C."/>
            <person name="Han C."/>
            <person name="Larimer F."/>
            <person name="Land M."/>
            <person name="Hauser L."/>
            <person name="Markowitz V."/>
            <person name="Cheng J.F."/>
            <person name="Hugenholtz P."/>
            <person name="Woyke T."/>
            <person name="Wu D."/>
            <person name="Steenblock K."/>
            <person name="Schneider S."/>
            <person name="Pukall R."/>
            <person name="Goeker M."/>
            <person name="Klenk H.P."/>
            <person name="Eisen J.A."/>
        </authorList>
    </citation>
    <scope>NUCLEOTIDE SEQUENCE [LARGE SCALE GENOMIC DNA]</scope>
    <source>
        <strain evidence="9">ATCC 49802 / DSM 20745 / S 6022</strain>
    </source>
</reference>
<dbReference type="SUPFAM" id="SSF53167">
    <property type="entry name" value="Purine and uridine phosphorylases"/>
    <property type="match status" value="1"/>
</dbReference>
<feature type="binding site" evidence="6">
    <location>
        <position position="208"/>
    </location>
    <ligand>
        <name>phosphate</name>
        <dbReference type="ChEBI" id="CHEBI:43474"/>
    </ligand>
</feature>
<dbReference type="CDD" id="cd09009">
    <property type="entry name" value="PNP-EcPNPII_like"/>
    <property type="match status" value="1"/>
</dbReference>
<dbReference type="PIRSF" id="PIRSF000477">
    <property type="entry name" value="PurNPase"/>
    <property type="match status" value="1"/>
</dbReference>
<feature type="binding site" evidence="6">
    <location>
        <begin position="76"/>
        <end position="78"/>
    </location>
    <ligand>
        <name>phosphate</name>
        <dbReference type="ChEBI" id="CHEBI:43474"/>
    </ligand>
</feature>
<dbReference type="InterPro" id="IPR011268">
    <property type="entry name" value="Purine_phosphorylase"/>
</dbReference>
<dbReference type="PANTHER" id="PTHR11904">
    <property type="entry name" value="METHYLTHIOADENOSINE/PURINE NUCLEOSIDE PHOSPHORYLASE"/>
    <property type="match status" value="1"/>
</dbReference>
<comment type="similarity">
    <text evidence="2 5">Belongs to the PNP/MTAP phosphorylase family.</text>
</comment>
<dbReference type="Proteomes" id="UP000002027">
    <property type="component" value="Chromosome 1"/>
</dbReference>
<dbReference type="GO" id="GO:0004731">
    <property type="term" value="F:purine-nucleoside phosphorylase activity"/>
    <property type="evidence" value="ECO:0007669"/>
    <property type="project" value="UniProtKB-EC"/>
</dbReference>
<dbReference type="Pfam" id="PF01048">
    <property type="entry name" value="PNP_UDP_1"/>
    <property type="match status" value="1"/>
</dbReference>
<evidence type="ECO:0000256" key="3">
    <source>
        <dbReference type="ARBA" id="ARBA00022676"/>
    </source>
</evidence>
<dbReference type="EC" id="2.4.2.1" evidence="5"/>
<dbReference type="AlphaFoldDB" id="D1C2C5"/>
<dbReference type="RefSeq" id="WP_012871439.1">
    <property type="nucleotide sequence ID" value="NC_013523.1"/>
</dbReference>
<dbReference type="UniPathway" id="UPA00606"/>
<dbReference type="HOGENOM" id="CLU_054456_1_2_0"/>
<dbReference type="GO" id="GO:0009116">
    <property type="term" value="P:nucleoside metabolic process"/>
    <property type="evidence" value="ECO:0007669"/>
    <property type="project" value="InterPro"/>
</dbReference>
<dbReference type="GO" id="GO:0005737">
    <property type="term" value="C:cytoplasm"/>
    <property type="evidence" value="ECO:0007669"/>
    <property type="project" value="TreeGrafter"/>
</dbReference>
<evidence type="ECO:0000256" key="4">
    <source>
        <dbReference type="ARBA" id="ARBA00022679"/>
    </source>
</evidence>
<dbReference type="EMBL" id="CP001823">
    <property type="protein sequence ID" value="ACZ38392.1"/>
    <property type="molecule type" value="Genomic_DNA"/>
</dbReference>
<feature type="binding site" evidence="6">
    <location>
        <position position="189"/>
    </location>
    <ligand>
        <name>a purine D-ribonucleoside</name>
        <dbReference type="ChEBI" id="CHEBI:142355"/>
    </ligand>
</feature>
<dbReference type="STRING" id="479434.Sthe_0955"/>
<dbReference type="FunCoup" id="D1C2C5">
    <property type="interactions" value="316"/>
</dbReference>
<evidence type="ECO:0000256" key="2">
    <source>
        <dbReference type="ARBA" id="ARBA00006751"/>
    </source>
</evidence>
<dbReference type="NCBIfam" id="TIGR01697">
    <property type="entry name" value="PNPH-PUNA-XAPA"/>
    <property type="match status" value="1"/>
</dbReference>
<keyword evidence="4 5" id="KW-0808">Transferase</keyword>
<evidence type="ECO:0000313" key="8">
    <source>
        <dbReference type="EMBL" id="ACZ38392.1"/>
    </source>
</evidence>
<dbReference type="eggNOG" id="COG0005">
    <property type="taxonomic scope" value="Bacteria"/>
</dbReference>
<feature type="binding site" evidence="6">
    <location>
        <position position="56"/>
    </location>
    <ligand>
        <name>phosphate</name>
        <dbReference type="ChEBI" id="CHEBI:43474"/>
    </ligand>
</feature>